<dbReference type="Gene3D" id="3.60.10.10">
    <property type="entry name" value="Endonuclease/exonuclease/phosphatase"/>
    <property type="match status" value="1"/>
</dbReference>
<protein>
    <recommendedName>
        <fullName evidence="1">Endonuclease/exonuclease/phosphatase domain-containing protein</fullName>
    </recommendedName>
</protein>
<dbReference type="EMBL" id="BMAU01021280">
    <property type="protein sequence ID" value="GFY08474.1"/>
    <property type="molecule type" value="Genomic_DNA"/>
</dbReference>
<gene>
    <name evidence="2" type="ORF">TNCV_1358781</name>
</gene>
<proteinExistence type="predicted"/>
<comment type="caution">
    <text evidence="2">The sequence shown here is derived from an EMBL/GenBank/DDBJ whole genome shotgun (WGS) entry which is preliminary data.</text>
</comment>
<name>A0A8X6S7W5_TRICX</name>
<evidence type="ECO:0000313" key="3">
    <source>
        <dbReference type="Proteomes" id="UP000887159"/>
    </source>
</evidence>
<evidence type="ECO:0000313" key="2">
    <source>
        <dbReference type="EMBL" id="GFY08474.1"/>
    </source>
</evidence>
<accession>A0A8X6S7W5</accession>
<feature type="domain" description="Endonuclease/exonuclease/phosphatase" evidence="1">
    <location>
        <begin position="40"/>
        <end position="105"/>
    </location>
</feature>
<sequence length="113" mass="12648">MSVLTGPKPILKVNVDPRPKHNTAFVGLTRVNNQGEHSLSNPVFIFDDFNLHHPTWGSSHISKRSNEFVEWLTNSNFILNTITPTDRSNVDSGALLDLTLYSLSLFGYSNTYA</sequence>
<reference evidence="2" key="1">
    <citation type="submission" date="2020-08" db="EMBL/GenBank/DDBJ databases">
        <title>Multicomponent nature underlies the extraordinary mechanical properties of spider dragline silk.</title>
        <authorList>
            <person name="Kono N."/>
            <person name="Nakamura H."/>
            <person name="Mori M."/>
            <person name="Yoshida Y."/>
            <person name="Ohtoshi R."/>
            <person name="Malay A.D."/>
            <person name="Moran D.A.P."/>
            <person name="Tomita M."/>
            <person name="Numata K."/>
            <person name="Arakawa K."/>
        </authorList>
    </citation>
    <scope>NUCLEOTIDE SEQUENCE</scope>
</reference>
<dbReference type="GO" id="GO:0003824">
    <property type="term" value="F:catalytic activity"/>
    <property type="evidence" value="ECO:0007669"/>
    <property type="project" value="InterPro"/>
</dbReference>
<dbReference type="Proteomes" id="UP000887159">
    <property type="component" value="Unassembled WGS sequence"/>
</dbReference>
<dbReference type="InterPro" id="IPR005135">
    <property type="entry name" value="Endo/exonuclease/phosphatase"/>
</dbReference>
<organism evidence="2 3">
    <name type="scientific">Trichonephila clavipes</name>
    <name type="common">Golden silk orbweaver</name>
    <name type="synonym">Nephila clavipes</name>
    <dbReference type="NCBI Taxonomy" id="2585209"/>
    <lineage>
        <taxon>Eukaryota</taxon>
        <taxon>Metazoa</taxon>
        <taxon>Ecdysozoa</taxon>
        <taxon>Arthropoda</taxon>
        <taxon>Chelicerata</taxon>
        <taxon>Arachnida</taxon>
        <taxon>Araneae</taxon>
        <taxon>Araneomorphae</taxon>
        <taxon>Entelegynae</taxon>
        <taxon>Araneoidea</taxon>
        <taxon>Nephilidae</taxon>
        <taxon>Trichonephila</taxon>
    </lineage>
</organism>
<evidence type="ECO:0000259" key="1">
    <source>
        <dbReference type="Pfam" id="PF14529"/>
    </source>
</evidence>
<dbReference type="Pfam" id="PF14529">
    <property type="entry name" value="Exo_endo_phos_2"/>
    <property type="match status" value="1"/>
</dbReference>
<keyword evidence="3" id="KW-1185">Reference proteome</keyword>
<dbReference type="AlphaFoldDB" id="A0A8X6S7W5"/>
<dbReference type="SUPFAM" id="SSF56219">
    <property type="entry name" value="DNase I-like"/>
    <property type="match status" value="1"/>
</dbReference>
<dbReference type="InterPro" id="IPR036691">
    <property type="entry name" value="Endo/exonu/phosph_ase_sf"/>
</dbReference>